<evidence type="ECO:0000256" key="3">
    <source>
        <dbReference type="ARBA" id="ARBA00022691"/>
    </source>
</evidence>
<feature type="domain" description="O-methyltransferase C-terminal" evidence="4">
    <location>
        <begin position="153"/>
        <end position="273"/>
    </location>
</feature>
<dbReference type="RefSeq" id="WP_109940756.1">
    <property type="nucleotide sequence ID" value="NZ_CP176366.1"/>
</dbReference>
<dbReference type="AlphaFoldDB" id="A0A2V2NDV1"/>
<dbReference type="InterPro" id="IPR036388">
    <property type="entry name" value="WH-like_DNA-bd_sf"/>
</dbReference>
<dbReference type="SUPFAM" id="SSF53335">
    <property type="entry name" value="S-adenosyl-L-methionine-dependent methyltransferases"/>
    <property type="match status" value="1"/>
</dbReference>
<keyword evidence="6" id="KW-1185">Reference proteome</keyword>
<reference evidence="5 6" key="1">
    <citation type="submission" date="2018-05" db="EMBL/GenBank/DDBJ databases">
        <title>Draft genome of Methanospirillum stamsii Pt1.</title>
        <authorList>
            <person name="Dueholm M.S."/>
            <person name="Nielsen P.H."/>
            <person name="Bakmann L.F."/>
            <person name="Otzen D.E."/>
        </authorList>
    </citation>
    <scope>NUCLEOTIDE SEQUENCE [LARGE SCALE GENOMIC DNA]</scope>
    <source>
        <strain evidence="5 6">Pt1</strain>
    </source>
</reference>
<dbReference type="Gene3D" id="3.40.50.150">
    <property type="entry name" value="Vaccinia Virus protein VP39"/>
    <property type="match status" value="1"/>
</dbReference>
<keyword evidence="1 5" id="KW-0489">Methyltransferase</keyword>
<evidence type="ECO:0000313" key="6">
    <source>
        <dbReference type="Proteomes" id="UP000245934"/>
    </source>
</evidence>
<comment type="caution">
    <text evidence="5">The sequence shown here is derived from an EMBL/GenBank/DDBJ whole genome shotgun (WGS) entry which is preliminary data.</text>
</comment>
<protein>
    <submittedName>
        <fullName evidence="5">Methyltransferase</fullName>
    </submittedName>
</protein>
<dbReference type="PROSITE" id="PS51683">
    <property type="entry name" value="SAM_OMT_II"/>
    <property type="match status" value="1"/>
</dbReference>
<dbReference type="InterPro" id="IPR016461">
    <property type="entry name" value="COMT-like"/>
</dbReference>
<dbReference type="GO" id="GO:0032259">
    <property type="term" value="P:methylation"/>
    <property type="evidence" value="ECO:0007669"/>
    <property type="project" value="UniProtKB-KW"/>
</dbReference>
<dbReference type="InterPro" id="IPR001077">
    <property type="entry name" value="COMT_C"/>
</dbReference>
<evidence type="ECO:0000259" key="4">
    <source>
        <dbReference type="Pfam" id="PF00891"/>
    </source>
</evidence>
<evidence type="ECO:0000313" key="5">
    <source>
        <dbReference type="EMBL" id="PWR74537.1"/>
    </source>
</evidence>
<dbReference type="GO" id="GO:0008171">
    <property type="term" value="F:O-methyltransferase activity"/>
    <property type="evidence" value="ECO:0007669"/>
    <property type="project" value="InterPro"/>
</dbReference>
<evidence type="ECO:0000256" key="1">
    <source>
        <dbReference type="ARBA" id="ARBA00022603"/>
    </source>
</evidence>
<dbReference type="EMBL" id="QGMZ01000017">
    <property type="protein sequence ID" value="PWR74537.1"/>
    <property type="molecule type" value="Genomic_DNA"/>
</dbReference>
<keyword evidence="2 5" id="KW-0808">Transferase</keyword>
<dbReference type="Proteomes" id="UP000245934">
    <property type="component" value="Unassembled WGS sequence"/>
</dbReference>
<gene>
    <name evidence="5" type="ORF">DLD82_08810</name>
</gene>
<dbReference type="Pfam" id="PF00891">
    <property type="entry name" value="Methyltransf_2"/>
    <property type="match status" value="1"/>
</dbReference>
<name>A0A2V2NDV1_9EURY</name>
<keyword evidence="3" id="KW-0949">S-adenosyl-L-methionine</keyword>
<dbReference type="InterPro" id="IPR029063">
    <property type="entry name" value="SAM-dependent_MTases_sf"/>
</dbReference>
<sequence>MLMPVVHLNFKPLQDLLLKKSEANLLLAGLELKIFTNLATYHSAEEIAEKLHLHTENTGHFLNALVACDLTCKCEELFWNSPIANEFLVEGKETYLGDYLLSCDPWYTISPELLCRFLREGPSASESQVEMRSGEFWEMQTRGSINYQRSGMAQIIVDLVSSIPEYENFTKILDLGCGPGLYGIALVLDNPNLQGVLFDQPPVAAVAKRNAEDYGVSDRITVMSGDYLNDPIGEGYDLILASMTLNFALGSFNSMMNKVFDALNPGGVFVAISDGRTHDGTKPADMIIPMLLPALMGQNMAINEDFIANAMLDAGFYKVRSKPVQTPVGEVECTIGKKK</sequence>
<proteinExistence type="predicted"/>
<evidence type="ECO:0000256" key="2">
    <source>
        <dbReference type="ARBA" id="ARBA00022679"/>
    </source>
</evidence>
<dbReference type="CDD" id="cd02440">
    <property type="entry name" value="AdoMet_MTases"/>
    <property type="match status" value="1"/>
</dbReference>
<accession>A0A2V2NDV1</accession>
<organism evidence="5 6">
    <name type="scientific">Methanospirillum stamsii</name>
    <dbReference type="NCBI Taxonomy" id="1277351"/>
    <lineage>
        <taxon>Archaea</taxon>
        <taxon>Methanobacteriati</taxon>
        <taxon>Methanobacteriota</taxon>
        <taxon>Stenosarchaea group</taxon>
        <taxon>Methanomicrobia</taxon>
        <taxon>Methanomicrobiales</taxon>
        <taxon>Methanospirillaceae</taxon>
        <taxon>Methanospirillum</taxon>
    </lineage>
</organism>
<dbReference type="GeneID" id="97607958"/>
<dbReference type="Gene3D" id="1.10.10.10">
    <property type="entry name" value="Winged helix-like DNA-binding domain superfamily/Winged helix DNA-binding domain"/>
    <property type="match status" value="1"/>
</dbReference>